<reference evidence="2" key="1">
    <citation type="journal article" date="2017" name="Nature">
        <title>The sunflower genome provides insights into oil metabolism, flowering and Asterid evolution.</title>
        <authorList>
            <person name="Badouin H."/>
            <person name="Gouzy J."/>
            <person name="Grassa C.J."/>
            <person name="Murat F."/>
            <person name="Staton S.E."/>
            <person name="Cottret L."/>
            <person name="Lelandais-Briere C."/>
            <person name="Owens G.L."/>
            <person name="Carrere S."/>
            <person name="Mayjonade B."/>
            <person name="Legrand L."/>
            <person name="Gill N."/>
            <person name="Kane N.C."/>
            <person name="Bowers J.E."/>
            <person name="Hubner S."/>
            <person name="Bellec A."/>
            <person name="Berard A."/>
            <person name="Berges H."/>
            <person name="Blanchet N."/>
            <person name="Boniface M.C."/>
            <person name="Brunel D."/>
            <person name="Catrice O."/>
            <person name="Chaidir N."/>
            <person name="Claudel C."/>
            <person name="Donnadieu C."/>
            <person name="Faraut T."/>
            <person name="Fievet G."/>
            <person name="Helmstetter N."/>
            <person name="King M."/>
            <person name="Knapp S.J."/>
            <person name="Lai Z."/>
            <person name="Le Paslier M.C."/>
            <person name="Lippi Y."/>
            <person name="Lorenzon L."/>
            <person name="Mandel J.R."/>
            <person name="Marage G."/>
            <person name="Marchand G."/>
            <person name="Marquand E."/>
            <person name="Bret-Mestries E."/>
            <person name="Morien E."/>
            <person name="Nambeesan S."/>
            <person name="Nguyen T."/>
            <person name="Pegot-Espagnet P."/>
            <person name="Pouilly N."/>
            <person name="Raftis F."/>
            <person name="Sallet E."/>
            <person name="Schiex T."/>
            <person name="Thomas J."/>
            <person name="Vandecasteele C."/>
            <person name="Vares D."/>
            <person name="Vear F."/>
            <person name="Vautrin S."/>
            <person name="Crespi M."/>
            <person name="Mangin B."/>
            <person name="Burke J.M."/>
            <person name="Salse J."/>
            <person name="Munos S."/>
            <person name="Vincourt P."/>
            <person name="Rieseberg L.H."/>
            <person name="Langlade N.B."/>
        </authorList>
    </citation>
    <scope>NUCLEOTIDE SEQUENCE [LARGE SCALE GENOMIC DNA]</scope>
    <source>
        <strain evidence="2">cv. SF193</strain>
    </source>
</reference>
<dbReference type="EMBL" id="CM007903">
    <property type="protein sequence ID" value="OTF99998.1"/>
    <property type="molecule type" value="Genomic_DNA"/>
</dbReference>
<keyword evidence="2" id="KW-1185">Reference proteome</keyword>
<evidence type="ECO:0000313" key="2">
    <source>
        <dbReference type="Proteomes" id="UP000215914"/>
    </source>
</evidence>
<dbReference type="AlphaFoldDB" id="A0A251SN07"/>
<dbReference type="Proteomes" id="UP000215914">
    <property type="component" value="Chromosome 14"/>
</dbReference>
<gene>
    <name evidence="1" type="ORF">HannXRQ_Chr14g0462691</name>
</gene>
<protein>
    <submittedName>
        <fullName evidence="1">Uncharacterized protein</fullName>
    </submittedName>
</protein>
<name>A0A251SN07_HELAN</name>
<evidence type="ECO:0000313" key="1">
    <source>
        <dbReference type="EMBL" id="OTF99998.1"/>
    </source>
</evidence>
<sequence>MLLFGSCTWSKSNQGHNGLLGSEPVVGCCRRCLRKLCLQTGSFRWHRRLQGCLQYHRSAGPSKWRCRRL</sequence>
<organism evidence="1 2">
    <name type="scientific">Helianthus annuus</name>
    <name type="common">Common sunflower</name>
    <dbReference type="NCBI Taxonomy" id="4232"/>
    <lineage>
        <taxon>Eukaryota</taxon>
        <taxon>Viridiplantae</taxon>
        <taxon>Streptophyta</taxon>
        <taxon>Embryophyta</taxon>
        <taxon>Tracheophyta</taxon>
        <taxon>Spermatophyta</taxon>
        <taxon>Magnoliopsida</taxon>
        <taxon>eudicotyledons</taxon>
        <taxon>Gunneridae</taxon>
        <taxon>Pentapetalae</taxon>
        <taxon>asterids</taxon>
        <taxon>campanulids</taxon>
        <taxon>Asterales</taxon>
        <taxon>Asteraceae</taxon>
        <taxon>Asteroideae</taxon>
        <taxon>Heliantheae alliance</taxon>
        <taxon>Heliantheae</taxon>
        <taxon>Helianthus</taxon>
    </lineage>
</organism>
<accession>A0A251SN07</accession>
<proteinExistence type="predicted"/>
<dbReference type="InParanoid" id="A0A251SN07"/>